<dbReference type="Proteomes" id="UP001320706">
    <property type="component" value="Unassembled WGS sequence"/>
</dbReference>
<reference evidence="1" key="1">
    <citation type="submission" date="2024-02" db="EMBL/GenBank/DDBJ databases">
        <title>Metagenome Assembled Genome of Zalaria obscura JY119.</title>
        <authorList>
            <person name="Vighnesh L."/>
            <person name="Jagadeeshwari U."/>
            <person name="Venkata Ramana C."/>
            <person name="Sasikala C."/>
        </authorList>
    </citation>
    <scope>NUCLEOTIDE SEQUENCE</scope>
    <source>
        <strain evidence="1">JY119</strain>
    </source>
</reference>
<gene>
    <name evidence="1" type="ORF">M8818_005745</name>
</gene>
<accession>A0ACC3SD89</accession>
<evidence type="ECO:0000313" key="2">
    <source>
        <dbReference type="Proteomes" id="UP001320706"/>
    </source>
</evidence>
<comment type="caution">
    <text evidence="1">The sequence shown here is derived from an EMBL/GenBank/DDBJ whole genome shotgun (WGS) entry which is preliminary data.</text>
</comment>
<protein>
    <submittedName>
        <fullName evidence="1">Uncharacterized protein</fullName>
    </submittedName>
</protein>
<evidence type="ECO:0000313" key="1">
    <source>
        <dbReference type="EMBL" id="KAK8202218.1"/>
    </source>
</evidence>
<organism evidence="1 2">
    <name type="scientific">Zalaria obscura</name>
    <dbReference type="NCBI Taxonomy" id="2024903"/>
    <lineage>
        <taxon>Eukaryota</taxon>
        <taxon>Fungi</taxon>
        <taxon>Dikarya</taxon>
        <taxon>Ascomycota</taxon>
        <taxon>Pezizomycotina</taxon>
        <taxon>Dothideomycetes</taxon>
        <taxon>Dothideomycetidae</taxon>
        <taxon>Dothideales</taxon>
        <taxon>Zalariaceae</taxon>
        <taxon>Zalaria</taxon>
    </lineage>
</organism>
<keyword evidence="2" id="KW-1185">Reference proteome</keyword>
<name>A0ACC3SD89_9PEZI</name>
<dbReference type="EMBL" id="JAMKPW020000033">
    <property type="protein sequence ID" value="KAK8202218.1"/>
    <property type="molecule type" value="Genomic_DNA"/>
</dbReference>
<sequence length="449" mass="49977">MDLAKTLLRITVRAFYTTEHILIVDALCLHSTLTDNDLAHILGMQTKYLRKLCGRLKEDGLISVQSRGERRADAGSAPAPSQTSSGGPTNFKDRMVFRDWYYLNFHRAIDSLKYKLWKLNRHIESMGAPTAEKKDLVCPRCKSQYTELEVMDNIGAEGFLCHRCGHLLDSAEESEGPAENESMKRMNDQLAKIVALMRQIDSTTVPENDFDTALSQQRPITRTDAHPAPKVEFVEEAKPSLQSTKGLTLKPEKISVNVSEGPVEEVDEEKLRREKAAQNMLPDWISRSTINGAITAVGAKEMKEREERERHTGVGKVEDDGEDKKVGDGDDAVMDEYWKELKAAQEREAAEMEEEEEEDDEDEDEFEDVDVPMVTVTGNGTPDSKPAAAPTPSSGLVSSNATDDERDTKRVKLEDLTANSATTAAVQPAVKAEPEADSDEDEDLDFEDV</sequence>
<proteinExistence type="predicted"/>